<comment type="caution">
    <text evidence="2">The sequence shown here is derived from an EMBL/GenBank/DDBJ whole genome shotgun (WGS) entry which is preliminary data.</text>
</comment>
<accession>A0AA42BSX9</accession>
<dbReference type="PANTHER" id="PTHR30032:SF8">
    <property type="entry name" value="GERMINATION-SPECIFIC N-ACETYLMURAMOYL-L-ALANINE AMIDASE"/>
    <property type="match status" value="1"/>
</dbReference>
<name>A0AA42BSX9_9MICO</name>
<dbReference type="PANTHER" id="PTHR30032">
    <property type="entry name" value="N-ACETYLMURAMOYL-L-ALANINE AMIDASE-RELATED"/>
    <property type="match status" value="1"/>
</dbReference>
<dbReference type="Pfam" id="PF04122">
    <property type="entry name" value="CW_binding_2"/>
    <property type="match status" value="3"/>
</dbReference>
<reference evidence="2" key="1">
    <citation type="submission" date="2022-08" db="EMBL/GenBank/DDBJ databases">
        <authorList>
            <person name="Deng Y."/>
            <person name="Han X.-F."/>
            <person name="Zhang Y.-Q."/>
        </authorList>
    </citation>
    <scope>NUCLEOTIDE SEQUENCE</scope>
    <source>
        <strain evidence="2">CPCC 203407</strain>
    </source>
</reference>
<evidence type="ECO:0000313" key="3">
    <source>
        <dbReference type="Proteomes" id="UP001165587"/>
    </source>
</evidence>
<dbReference type="Gene3D" id="3.40.50.12090">
    <property type="match status" value="1"/>
</dbReference>
<sequence length="579" mass="57740">MRARATVFATAGALILSSLLTGPAVAATAVETTPSAAATASVRVTPAGRGIDAVWSTGYVAGTATTLRVTLPAEIGSLDLPALTWTLDDAATTTSGTVTAGARTFDVPLREGPAISSPIELTITGRDEKTSNFVRLSVFLYPSVPGAGSPVSTIAPVDLSLARASSGGTMHRYGSDPSPAAIVSDGRLTVAADRGFFTDGPDGIWSTTGGPAMIATLFDRVSGGEYSVGYSASADGAALELTLPEDLSGFTTGWIWITAGPAITTGTGGRAEITIPVVIDGTIATQRIDGADRYTVSAAVSKAGNPAGSDVAYLVSGTGFADALSAGPIAAAERGPVLLTTRDALPAVVDAELRRLDPTRIVVVGGTASVSEAVQRAVSALAPTVRISGADRYDVSRALAAEAYPDGAASVYVATGANFPDALSAGAAAGAAGVPVLLVRGGAASLDPESRAALAALAPQDIRIAGGPASVSEGVAAALGEIAPVTRYGGADRYAASVSLNQAAFSTSDRAFLVTGRTFPDALTGSALAGAEGAPLYTSRPDCVPPATLAAMRLQGVREVTLIGGPASLSKAVLALRPC</sequence>
<dbReference type="RefSeq" id="WP_259526356.1">
    <property type="nucleotide sequence ID" value="NZ_JANLCK010000003.1"/>
</dbReference>
<evidence type="ECO:0000313" key="2">
    <source>
        <dbReference type="EMBL" id="MCS5725780.1"/>
    </source>
</evidence>
<dbReference type="InterPro" id="IPR007253">
    <property type="entry name" value="Cell_wall-bd_2"/>
</dbReference>
<proteinExistence type="predicted"/>
<dbReference type="InterPro" id="IPR051922">
    <property type="entry name" value="Bact_Sporulation_Assoc"/>
</dbReference>
<keyword evidence="1" id="KW-0732">Signal</keyword>
<gene>
    <name evidence="2" type="ORF">N1028_07700</name>
</gene>
<feature type="chain" id="PRO_5041407265" evidence="1">
    <location>
        <begin position="27"/>
        <end position="579"/>
    </location>
</feature>
<protein>
    <submittedName>
        <fullName evidence="2">Cell wall-binding repeat-containing protein</fullName>
    </submittedName>
</protein>
<feature type="signal peptide" evidence="1">
    <location>
        <begin position="1"/>
        <end position="26"/>
    </location>
</feature>
<dbReference type="AlphaFoldDB" id="A0AA42BSX9"/>
<keyword evidence="3" id="KW-1185">Reference proteome</keyword>
<dbReference type="Proteomes" id="UP001165587">
    <property type="component" value="Unassembled WGS sequence"/>
</dbReference>
<organism evidence="2 3">
    <name type="scientific">Herbiconiux oxytropis</name>
    <dbReference type="NCBI Taxonomy" id="2970915"/>
    <lineage>
        <taxon>Bacteria</taxon>
        <taxon>Bacillati</taxon>
        <taxon>Actinomycetota</taxon>
        <taxon>Actinomycetes</taxon>
        <taxon>Micrococcales</taxon>
        <taxon>Microbacteriaceae</taxon>
        <taxon>Herbiconiux</taxon>
    </lineage>
</organism>
<dbReference type="EMBL" id="JANLCK010000003">
    <property type="protein sequence ID" value="MCS5725780.1"/>
    <property type="molecule type" value="Genomic_DNA"/>
</dbReference>
<evidence type="ECO:0000256" key="1">
    <source>
        <dbReference type="SAM" id="SignalP"/>
    </source>
</evidence>